<accession>A0A0A9XX96</accession>
<dbReference type="EMBL" id="GBHO01021699">
    <property type="protein sequence ID" value="JAG21905.1"/>
    <property type="molecule type" value="Transcribed_RNA"/>
</dbReference>
<organism evidence="2">
    <name type="scientific">Lygus hesperus</name>
    <name type="common">Western plant bug</name>
    <dbReference type="NCBI Taxonomy" id="30085"/>
    <lineage>
        <taxon>Eukaryota</taxon>
        <taxon>Metazoa</taxon>
        <taxon>Ecdysozoa</taxon>
        <taxon>Arthropoda</taxon>
        <taxon>Hexapoda</taxon>
        <taxon>Insecta</taxon>
        <taxon>Pterygota</taxon>
        <taxon>Neoptera</taxon>
        <taxon>Paraneoptera</taxon>
        <taxon>Hemiptera</taxon>
        <taxon>Heteroptera</taxon>
        <taxon>Panheteroptera</taxon>
        <taxon>Cimicomorpha</taxon>
        <taxon>Miridae</taxon>
        <taxon>Mirini</taxon>
        <taxon>Lygus</taxon>
    </lineage>
</organism>
<proteinExistence type="predicted"/>
<reference evidence="3" key="3">
    <citation type="journal article" date="2016" name="Gigascience">
        <title>De novo construction of an expanded transcriptome assembly for the western tarnished plant bug, Lygus hesperus.</title>
        <authorList>
            <person name="Tassone E.E."/>
            <person name="Geib S.M."/>
            <person name="Hall B."/>
            <person name="Fabrick J.A."/>
            <person name="Brent C.S."/>
            <person name="Hull J.J."/>
        </authorList>
    </citation>
    <scope>NUCLEOTIDE SEQUENCE</scope>
</reference>
<dbReference type="EMBL" id="GDHC01005915">
    <property type="protein sequence ID" value="JAQ12714.1"/>
    <property type="molecule type" value="Transcribed_RNA"/>
</dbReference>
<protein>
    <submittedName>
        <fullName evidence="2">Uncharacterized protein</fullName>
    </submittedName>
</protein>
<reference evidence="2" key="2">
    <citation type="submission" date="2014-07" db="EMBL/GenBank/DDBJ databases">
        <authorList>
            <person name="Hull J."/>
        </authorList>
    </citation>
    <scope>NUCLEOTIDE SEQUENCE</scope>
</reference>
<dbReference type="AlphaFoldDB" id="A0A0A9XX96"/>
<sequence length="102" mass="11704">MKEYFQVKRNENKHNVFVAVRIKPAHAPEPTQQPSNQRREKLRRLTNSERCAIVQSPLPSPPVSPFSGTELHSSKENEDEEDEDETRNAQRGGNRSAHDENV</sequence>
<name>A0A0A9XX96_LYGHE</name>
<gene>
    <name evidence="2" type="ORF">CM83_47056</name>
    <name evidence="3" type="ORF">g.1730</name>
</gene>
<evidence type="ECO:0000313" key="2">
    <source>
        <dbReference type="EMBL" id="JAG21905.1"/>
    </source>
</evidence>
<feature type="region of interest" description="Disordered" evidence="1">
    <location>
        <begin position="52"/>
        <end position="102"/>
    </location>
</feature>
<evidence type="ECO:0000256" key="1">
    <source>
        <dbReference type="SAM" id="MobiDB-lite"/>
    </source>
</evidence>
<evidence type="ECO:0000313" key="3">
    <source>
        <dbReference type="EMBL" id="JAQ12714.1"/>
    </source>
</evidence>
<reference evidence="2" key="1">
    <citation type="journal article" date="2014" name="PLoS ONE">
        <title>Transcriptome-Based Identification of ABC Transporters in the Western Tarnished Plant Bug Lygus hesperus.</title>
        <authorList>
            <person name="Hull J.J."/>
            <person name="Chaney K."/>
            <person name="Geib S.M."/>
            <person name="Fabrick J.A."/>
            <person name="Brent C.S."/>
            <person name="Walsh D."/>
            <person name="Lavine L.C."/>
        </authorList>
    </citation>
    <scope>NUCLEOTIDE SEQUENCE</scope>
</reference>